<dbReference type="PANTHER" id="PTHR43031">
    <property type="entry name" value="FAD-DEPENDENT OXIDOREDUCTASE"/>
    <property type="match status" value="1"/>
</dbReference>
<evidence type="ECO:0000259" key="2">
    <source>
        <dbReference type="PROSITE" id="PS50206"/>
    </source>
</evidence>
<reference evidence="3" key="1">
    <citation type="submission" date="2021-03" db="EMBL/GenBank/DDBJ databases">
        <title>Pengzhenrongella sicca gen. nov., sp. nov., a new member of suborder Micrococcineae isolated from High-Arctic tundra soil.</title>
        <authorList>
            <person name="Peng F."/>
        </authorList>
    </citation>
    <scope>NUCLEOTIDE SEQUENCE</scope>
    <source>
        <strain evidence="3">LRZ-2</strain>
    </source>
</reference>
<dbReference type="KEGG" id="psic:J4E96_03840"/>
<dbReference type="Pfam" id="PF00581">
    <property type="entry name" value="Rhodanese"/>
    <property type="match status" value="1"/>
</dbReference>
<dbReference type="PANTHER" id="PTHR43031:SF1">
    <property type="entry name" value="PYRIDINE NUCLEOTIDE-DISULPHIDE OXIDOREDUCTASE"/>
    <property type="match status" value="1"/>
</dbReference>
<keyword evidence="4" id="KW-1185">Reference proteome</keyword>
<dbReference type="EMBL" id="CP071868">
    <property type="protein sequence ID" value="QTE30158.1"/>
    <property type="molecule type" value="Genomic_DNA"/>
</dbReference>
<dbReference type="SMART" id="SM00450">
    <property type="entry name" value="RHOD"/>
    <property type="match status" value="1"/>
</dbReference>
<dbReference type="AlphaFoldDB" id="A0A8A4ZKP5"/>
<dbReference type="InterPro" id="IPR036873">
    <property type="entry name" value="Rhodanese-like_dom_sf"/>
</dbReference>
<proteinExistence type="predicted"/>
<dbReference type="InterPro" id="IPR001763">
    <property type="entry name" value="Rhodanese-like_dom"/>
</dbReference>
<feature type="domain" description="Rhodanese" evidence="2">
    <location>
        <begin position="59"/>
        <end position="146"/>
    </location>
</feature>
<protein>
    <submittedName>
        <fullName evidence="3">Rhodanese-like domain-containing protein</fullName>
    </submittedName>
</protein>
<dbReference type="Gene3D" id="3.40.250.10">
    <property type="entry name" value="Rhodanese-like domain"/>
    <property type="match status" value="1"/>
</dbReference>
<dbReference type="InterPro" id="IPR050229">
    <property type="entry name" value="GlpE_sulfurtransferase"/>
</dbReference>
<dbReference type="PROSITE" id="PS50206">
    <property type="entry name" value="RHODANESE_3"/>
    <property type="match status" value="1"/>
</dbReference>
<name>A0A8A4ZKP5_9MICO</name>
<evidence type="ECO:0000313" key="3">
    <source>
        <dbReference type="EMBL" id="QTE30158.1"/>
    </source>
</evidence>
<accession>A0A8A4ZKP5</accession>
<dbReference type="Proteomes" id="UP000663937">
    <property type="component" value="Chromosome"/>
</dbReference>
<evidence type="ECO:0000313" key="4">
    <source>
        <dbReference type="Proteomes" id="UP000663937"/>
    </source>
</evidence>
<organism evidence="3 4">
    <name type="scientific">Pengzhenrongella sicca</name>
    <dbReference type="NCBI Taxonomy" id="2819238"/>
    <lineage>
        <taxon>Bacteria</taxon>
        <taxon>Bacillati</taxon>
        <taxon>Actinomycetota</taxon>
        <taxon>Actinomycetes</taxon>
        <taxon>Micrococcales</taxon>
        <taxon>Pengzhenrongella</taxon>
    </lineage>
</organism>
<evidence type="ECO:0000256" key="1">
    <source>
        <dbReference type="SAM" id="MobiDB-lite"/>
    </source>
</evidence>
<dbReference type="SUPFAM" id="SSF52821">
    <property type="entry name" value="Rhodanese/Cell cycle control phosphatase"/>
    <property type="match status" value="1"/>
</dbReference>
<sequence>MEHTVTTASPSDSPTGSPTAASTDAPATFLDRVRRRFAAGPSDGRLGPTVDAARALELVRAGATLLDVRENSEWTSGHAPAAMHVPLARIDSATRRLRTDRPVVVVCASGMRSRTAATHLRGLGFDATSLSGGMAMWQRAGGEVRR</sequence>
<dbReference type="CDD" id="cd00158">
    <property type="entry name" value="RHOD"/>
    <property type="match status" value="1"/>
</dbReference>
<gene>
    <name evidence="3" type="ORF">J4E96_03840</name>
</gene>
<feature type="region of interest" description="Disordered" evidence="1">
    <location>
        <begin position="1"/>
        <end position="28"/>
    </location>
</feature>